<accession>A0A2P2R349</accession>
<organism evidence="1">
    <name type="scientific">Rhizophora mucronata</name>
    <name type="common">Asiatic mangrove</name>
    <dbReference type="NCBI Taxonomy" id="61149"/>
    <lineage>
        <taxon>Eukaryota</taxon>
        <taxon>Viridiplantae</taxon>
        <taxon>Streptophyta</taxon>
        <taxon>Embryophyta</taxon>
        <taxon>Tracheophyta</taxon>
        <taxon>Spermatophyta</taxon>
        <taxon>Magnoliopsida</taxon>
        <taxon>eudicotyledons</taxon>
        <taxon>Gunneridae</taxon>
        <taxon>Pentapetalae</taxon>
        <taxon>rosids</taxon>
        <taxon>fabids</taxon>
        <taxon>Malpighiales</taxon>
        <taxon>Rhizophoraceae</taxon>
        <taxon>Rhizophora</taxon>
    </lineage>
</organism>
<dbReference type="EMBL" id="GGEC01093116">
    <property type="protein sequence ID" value="MBX73600.1"/>
    <property type="molecule type" value="Transcribed_RNA"/>
</dbReference>
<name>A0A2P2R349_RHIMU</name>
<evidence type="ECO:0000313" key="1">
    <source>
        <dbReference type="EMBL" id="MBX73600.1"/>
    </source>
</evidence>
<dbReference type="AlphaFoldDB" id="A0A2P2R349"/>
<proteinExistence type="predicted"/>
<sequence length="17" mass="1952">MHSVGTVRTTSEFRQTD</sequence>
<protein>
    <submittedName>
        <fullName evidence="1">Uncharacterized protein</fullName>
    </submittedName>
</protein>
<reference evidence="1" key="1">
    <citation type="submission" date="2018-02" db="EMBL/GenBank/DDBJ databases">
        <title>Rhizophora mucronata_Transcriptome.</title>
        <authorList>
            <person name="Meera S.P."/>
            <person name="Sreeshan A."/>
            <person name="Augustine A."/>
        </authorList>
    </citation>
    <scope>NUCLEOTIDE SEQUENCE</scope>
    <source>
        <tissue evidence="1">Leaf</tissue>
    </source>
</reference>